<comment type="caution">
    <text evidence="1">The sequence shown here is derived from an EMBL/GenBank/DDBJ whole genome shotgun (WGS) entry which is preliminary data.</text>
</comment>
<organism evidence="1 2">
    <name type="scientific">Symbiodinium necroappetens</name>
    <dbReference type="NCBI Taxonomy" id="1628268"/>
    <lineage>
        <taxon>Eukaryota</taxon>
        <taxon>Sar</taxon>
        <taxon>Alveolata</taxon>
        <taxon>Dinophyceae</taxon>
        <taxon>Suessiales</taxon>
        <taxon>Symbiodiniaceae</taxon>
        <taxon>Symbiodinium</taxon>
    </lineage>
</organism>
<protein>
    <submittedName>
        <fullName evidence="1">Uncharacterized protein</fullName>
    </submittedName>
</protein>
<dbReference type="Proteomes" id="UP000601435">
    <property type="component" value="Unassembled WGS sequence"/>
</dbReference>
<keyword evidence="2" id="KW-1185">Reference proteome</keyword>
<feature type="non-terminal residue" evidence="1">
    <location>
        <position position="1"/>
    </location>
</feature>
<sequence>MRSTLCNIYAEYFQHFVAPRDDVVASTPSRLCHAYLLYLNKHTEKYRAELQGKGKKRDLIFLLHEQEARFEHELRWIKKELKDGELLLWLDWKQNVTLPLSHKSTGDEYWASSRMETSLLGGIAYVGRAAGPPRKVGLLWVSDILDHTAVAAGLQMQEMMTRCLGPLSKFTRVSLWFDTGPHYRTVDLWSFLAQEWLLKENRLDLLLTISYFTEKHGKGEVDSLFSCCNQWLCNATRKPGTRLENVDQLIDALRAGAEQDMRQDPPPNGMKYVITKWDTVKKPPNLWKADAEIQVRKTYCIKLHLAGERRRVVFWNNHRFSDCSDGERFSVALSKPRVPAADRSWRRGYYGTDKWRKAFPETNTRNTMVTRLE</sequence>
<evidence type="ECO:0000313" key="2">
    <source>
        <dbReference type="Proteomes" id="UP000601435"/>
    </source>
</evidence>
<gene>
    <name evidence="1" type="ORF">SNEC2469_LOCUS27648</name>
</gene>
<proteinExistence type="predicted"/>
<name>A0A813AEB1_9DINO</name>
<dbReference type="EMBL" id="CAJNJA010058628">
    <property type="protein sequence ID" value="CAE7865115.1"/>
    <property type="molecule type" value="Genomic_DNA"/>
</dbReference>
<dbReference type="AlphaFoldDB" id="A0A813AEB1"/>
<dbReference type="OrthoDB" id="416629at2759"/>
<reference evidence="1" key="1">
    <citation type="submission" date="2021-02" db="EMBL/GenBank/DDBJ databases">
        <authorList>
            <person name="Dougan E. K."/>
            <person name="Rhodes N."/>
            <person name="Thang M."/>
            <person name="Chan C."/>
        </authorList>
    </citation>
    <scope>NUCLEOTIDE SEQUENCE</scope>
</reference>
<accession>A0A813AEB1</accession>
<evidence type="ECO:0000313" key="1">
    <source>
        <dbReference type="EMBL" id="CAE7865115.1"/>
    </source>
</evidence>